<accession>A0ABQ2ZGR9</accession>
<gene>
    <name evidence="2" type="ORF">GCM10010326_04900</name>
</gene>
<dbReference type="EMBL" id="BMUU01000001">
    <property type="protein sequence ID" value="GGY16049.1"/>
    <property type="molecule type" value="Genomic_DNA"/>
</dbReference>
<evidence type="ECO:0000313" key="3">
    <source>
        <dbReference type="Proteomes" id="UP000600946"/>
    </source>
</evidence>
<proteinExistence type="predicted"/>
<dbReference type="InterPro" id="IPR004360">
    <property type="entry name" value="Glyas_Fos-R_dOase_dom"/>
</dbReference>
<dbReference type="Gene3D" id="3.10.180.10">
    <property type="entry name" value="2,3-Dihydroxybiphenyl 1,2-Dioxygenase, domain 1"/>
    <property type="match status" value="1"/>
</dbReference>
<dbReference type="GeneID" id="96288515"/>
<comment type="caution">
    <text evidence="2">The sequence shown here is derived from an EMBL/GenBank/DDBJ whole genome shotgun (WGS) entry which is preliminary data.</text>
</comment>
<keyword evidence="3" id="KW-1185">Reference proteome</keyword>
<dbReference type="RefSeq" id="WP_161245449.1">
    <property type="nucleotide sequence ID" value="NZ_BMUU01000001.1"/>
</dbReference>
<dbReference type="SUPFAM" id="SSF54593">
    <property type="entry name" value="Glyoxalase/Bleomycin resistance protein/Dihydroxybiphenyl dioxygenase"/>
    <property type="match status" value="1"/>
</dbReference>
<evidence type="ECO:0000313" key="2">
    <source>
        <dbReference type="EMBL" id="GGY16049.1"/>
    </source>
</evidence>
<organism evidence="2 3">
    <name type="scientific">Streptomyces xanthochromogenes</name>
    <dbReference type="NCBI Taxonomy" id="67384"/>
    <lineage>
        <taxon>Bacteria</taxon>
        <taxon>Bacillati</taxon>
        <taxon>Actinomycetota</taxon>
        <taxon>Actinomycetes</taxon>
        <taxon>Kitasatosporales</taxon>
        <taxon>Streptomycetaceae</taxon>
        <taxon>Streptomyces</taxon>
    </lineage>
</organism>
<sequence>MFKRLLPVLPVVDLEAEVGFYSALGFTAEITYSGFTSLRCGPVLFGVRKPQSSEYHVPPWDLAWQIEVVDVHAVHDLALRRGLSVLKGPQAHPAGFWTVQLRTPNGYLLTLEGPPPAPGPR</sequence>
<name>A0ABQ2ZGR9_9ACTN</name>
<protein>
    <recommendedName>
        <fullName evidence="1">Glyoxalase/fosfomycin resistance/dioxygenase domain-containing protein</fullName>
    </recommendedName>
</protein>
<feature type="domain" description="Glyoxalase/fosfomycin resistance/dioxygenase" evidence="1">
    <location>
        <begin position="8"/>
        <end position="109"/>
    </location>
</feature>
<dbReference type="InterPro" id="IPR029068">
    <property type="entry name" value="Glyas_Bleomycin-R_OHBP_Dase"/>
</dbReference>
<dbReference type="Pfam" id="PF00903">
    <property type="entry name" value="Glyoxalase"/>
    <property type="match status" value="1"/>
</dbReference>
<reference evidence="3" key="1">
    <citation type="journal article" date="2019" name="Int. J. Syst. Evol. Microbiol.">
        <title>The Global Catalogue of Microorganisms (GCM) 10K type strain sequencing project: providing services to taxonomists for standard genome sequencing and annotation.</title>
        <authorList>
            <consortium name="The Broad Institute Genomics Platform"/>
            <consortium name="The Broad Institute Genome Sequencing Center for Infectious Disease"/>
            <person name="Wu L."/>
            <person name="Ma J."/>
        </authorList>
    </citation>
    <scope>NUCLEOTIDE SEQUENCE [LARGE SCALE GENOMIC DNA]</scope>
    <source>
        <strain evidence="3">JCM 4594</strain>
    </source>
</reference>
<evidence type="ECO:0000259" key="1">
    <source>
        <dbReference type="Pfam" id="PF00903"/>
    </source>
</evidence>
<dbReference type="Proteomes" id="UP000600946">
    <property type="component" value="Unassembled WGS sequence"/>
</dbReference>